<evidence type="ECO:0000313" key="2">
    <source>
        <dbReference type="EMBL" id="GBP58228.1"/>
    </source>
</evidence>
<protein>
    <submittedName>
        <fullName evidence="2">Uncharacterized protein</fullName>
    </submittedName>
</protein>
<reference evidence="2 3" key="1">
    <citation type="journal article" date="2019" name="Commun. Biol.">
        <title>The bagworm genome reveals a unique fibroin gene that provides high tensile strength.</title>
        <authorList>
            <person name="Kono N."/>
            <person name="Nakamura H."/>
            <person name="Ohtoshi R."/>
            <person name="Tomita M."/>
            <person name="Numata K."/>
            <person name="Arakawa K."/>
        </authorList>
    </citation>
    <scope>NUCLEOTIDE SEQUENCE [LARGE SCALE GENOMIC DNA]</scope>
</reference>
<feature type="transmembrane region" description="Helical" evidence="1">
    <location>
        <begin position="20"/>
        <end position="44"/>
    </location>
</feature>
<sequence length="157" mass="17961">MLRNVSDRKHYNKAQIRHLIAYKTVLHLITIKILITGNTIIGLFTSVRVFDQRFLDPHDRGWARASRRPPLVTVCALTRPIQNTLLLSLCRTTSSKYEPTLFSMRRVRTVAQIAGGAVQHRRRSAAISLRLRAAYRWSSPDATTRRSIDLGPRIAPY</sequence>
<keyword evidence="1" id="KW-1133">Transmembrane helix</keyword>
<evidence type="ECO:0000313" key="3">
    <source>
        <dbReference type="Proteomes" id="UP000299102"/>
    </source>
</evidence>
<comment type="caution">
    <text evidence="2">The sequence shown here is derived from an EMBL/GenBank/DDBJ whole genome shotgun (WGS) entry which is preliminary data.</text>
</comment>
<keyword evidence="1" id="KW-0812">Transmembrane</keyword>
<dbReference type="Proteomes" id="UP000299102">
    <property type="component" value="Unassembled WGS sequence"/>
</dbReference>
<evidence type="ECO:0000256" key="1">
    <source>
        <dbReference type="SAM" id="Phobius"/>
    </source>
</evidence>
<keyword evidence="3" id="KW-1185">Reference proteome</keyword>
<accession>A0A4C1X3C3</accession>
<proteinExistence type="predicted"/>
<organism evidence="2 3">
    <name type="scientific">Eumeta variegata</name>
    <name type="common">Bagworm moth</name>
    <name type="synonym">Eumeta japonica</name>
    <dbReference type="NCBI Taxonomy" id="151549"/>
    <lineage>
        <taxon>Eukaryota</taxon>
        <taxon>Metazoa</taxon>
        <taxon>Ecdysozoa</taxon>
        <taxon>Arthropoda</taxon>
        <taxon>Hexapoda</taxon>
        <taxon>Insecta</taxon>
        <taxon>Pterygota</taxon>
        <taxon>Neoptera</taxon>
        <taxon>Endopterygota</taxon>
        <taxon>Lepidoptera</taxon>
        <taxon>Glossata</taxon>
        <taxon>Ditrysia</taxon>
        <taxon>Tineoidea</taxon>
        <taxon>Psychidae</taxon>
        <taxon>Oiketicinae</taxon>
        <taxon>Eumeta</taxon>
    </lineage>
</organism>
<gene>
    <name evidence="2" type="ORF">EVAR_87806_1</name>
</gene>
<dbReference type="AlphaFoldDB" id="A0A4C1X3C3"/>
<keyword evidence="1" id="KW-0472">Membrane</keyword>
<dbReference type="EMBL" id="BGZK01000729">
    <property type="protein sequence ID" value="GBP58228.1"/>
    <property type="molecule type" value="Genomic_DNA"/>
</dbReference>
<name>A0A4C1X3C3_EUMVA</name>